<organism evidence="2 3">
    <name type="scientific">Clostridium beijerinckii</name>
    <name type="common">Clostridium MP</name>
    <dbReference type="NCBI Taxonomy" id="1520"/>
    <lineage>
        <taxon>Bacteria</taxon>
        <taxon>Bacillati</taxon>
        <taxon>Bacillota</taxon>
        <taxon>Clostridia</taxon>
        <taxon>Eubacteriales</taxon>
        <taxon>Clostridiaceae</taxon>
        <taxon>Clostridium</taxon>
    </lineage>
</organism>
<gene>
    <name evidence="2" type="ORF">BCD95_002384</name>
</gene>
<dbReference type="AlphaFoldDB" id="A0AAE5LQ16"/>
<accession>A0AAE5LQ16</accession>
<dbReference type="RefSeq" id="WP_202864745.1">
    <property type="nucleotide sequence ID" value="NZ_JABTDW010000001.1"/>
</dbReference>
<dbReference type="InterPro" id="IPR038461">
    <property type="entry name" value="Schlafen_AlbA_2_dom_sf"/>
</dbReference>
<dbReference type="EMBL" id="JABTDW010000001">
    <property type="protein sequence ID" value="NSB14125.1"/>
    <property type="molecule type" value="Genomic_DNA"/>
</dbReference>
<proteinExistence type="predicted"/>
<sequence length="354" mass="40855">MKEYESMIGQEESSTLEYKTVMPTSRNLAREICGFANTKGGYIFIGIQIDIDNKIKIVGLSNDFHVNSIVHKSLDLLSIRPNVKYDYISYLGKNIYYIFVEQSDEEITFEGIAYIRQAGLTVPRTEVKKTTFTGYKKIQEINEKLKVYLNKTTEAKRQLIDHYRKILKIIDNQVSVLCPENPEIPSDSEEGKVLSRILFGSFVDNFETYLSNLLYEIYLARPETLKSEQQVTVKEVLDCGDIQEFIEYIAKEKISKLQKGSVKGFIKDNKQINSLNAISKDEQNEIEKILQIRHLYTHRNGIVDEKFLKYFKEGYKLNEEHLVSVSEICNKISYLLIVIETVDSAAIEKYKLGS</sequence>
<dbReference type="InterPro" id="IPR007421">
    <property type="entry name" value="Schlafen_AlbA_2_dom"/>
</dbReference>
<feature type="domain" description="Schlafen AlbA-2" evidence="1">
    <location>
        <begin position="12"/>
        <end position="120"/>
    </location>
</feature>
<dbReference type="PANTHER" id="PTHR30595:SF6">
    <property type="entry name" value="SCHLAFEN ALBA-2 DOMAIN-CONTAINING PROTEIN"/>
    <property type="match status" value="1"/>
</dbReference>
<dbReference type="PANTHER" id="PTHR30595">
    <property type="entry name" value="GLPR-RELATED TRANSCRIPTIONAL REPRESSOR"/>
    <property type="match status" value="1"/>
</dbReference>
<evidence type="ECO:0000259" key="1">
    <source>
        <dbReference type="Pfam" id="PF04326"/>
    </source>
</evidence>
<comment type="caution">
    <text evidence="2">The sequence shown here is derived from an EMBL/GenBank/DDBJ whole genome shotgun (WGS) entry which is preliminary data.</text>
</comment>
<dbReference type="Pfam" id="PF04326">
    <property type="entry name" value="SLFN_AlbA_2"/>
    <property type="match status" value="1"/>
</dbReference>
<evidence type="ECO:0000313" key="3">
    <source>
        <dbReference type="Proteomes" id="UP000822184"/>
    </source>
</evidence>
<dbReference type="Proteomes" id="UP000822184">
    <property type="component" value="Unassembled WGS sequence"/>
</dbReference>
<dbReference type="Gene3D" id="3.30.950.30">
    <property type="entry name" value="Schlafen, AAA domain"/>
    <property type="match status" value="1"/>
</dbReference>
<protein>
    <recommendedName>
        <fullName evidence="1">Schlafen AlbA-2 domain-containing protein</fullName>
    </recommendedName>
</protein>
<evidence type="ECO:0000313" key="2">
    <source>
        <dbReference type="EMBL" id="NSB14125.1"/>
    </source>
</evidence>
<name>A0AAE5LQ16_CLOBE</name>
<reference evidence="2" key="1">
    <citation type="submission" date="2020-06" db="EMBL/GenBank/DDBJ databases">
        <title>Genomic insights into acetone-butanol-ethanol (ABE) fermentation by sequencing solventogenic clostridia strains.</title>
        <authorList>
            <person name="Brown S."/>
        </authorList>
    </citation>
    <scope>NUCLEOTIDE SEQUENCE</scope>
    <source>
        <strain evidence="2">DJ123</strain>
    </source>
</reference>